<dbReference type="AlphaFoldDB" id="A0A1S7QQ91"/>
<dbReference type="Proteomes" id="UP000191987">
    <property type="component" value="Unassembled WGS sequence"/>
</dbReference>
<dbReference type="EMBL" id="FBWG01000028">
    <property type="protein sequence ID" value="CUX40392.1"/>
    <property type="molecule type" value="Genomic_DNA"/>
</dbReference>
<name>A0A1S7QQ91_9HYPH</name>
<evidence type="ECO:0000313" key="2">
    <source>
        <dbReference type="Proteomes" id="UP000191987"/>
    </source>
</evidence>
<dbReference type="RefSeq" id="WP_080819371.1">
    <property type="nucleotide sequence ID" value="NZ_LT009749.1"/>
</dbReference>
<dbReference type="InterPro" id="IPR010877">
    <property type="entry name" value="Phage_Mu_Gp46"/>
</dbReference>
<sequence length="178" mass="19837">MLRIMPLDEADETYRSPDLGWDGLVGDLLLNDFGHSTAPGDFRAEHGLATQVLILLMTDRRVEDSELRDGEQNRGWLGDSFDRLDGEDVLGSRLWLLTRRSIYDGIEVDAQDYAREALEPLVTQGAVASVDAVATANRAENRLDLDIALYGRNGEAVFNQKFGLLWRQIDGVEYPLAG</sequence>
<accession>A0A1S7QQ91</accession>
<proteinExistence type="predicted"/>
<dbReference type="Pfam" id="PF07409">
    <property type="entry name" value="GP46"/>
    <property type="match status" value="1"/>
</dbReference>
<evidence type="ECO:0000313" key="1">
    <source>
        <dbReference type="EMBL" id="CUX40392.1"/>
    </source>
</evidence>
<organism evidence="1 2">
    <name type="scientific">Agrobacterium deltaense Zutra 3/1</name>
    <dbReference type="NCBI Taxonomy" id="1183427"/>
    <lineage>
        <taxon>Bacteria</taxon>
        <taxon>Pseudomonadati</taxon>
        <taxon>Pseudomonadota</taxon>
        <taxon>Alphaproteobacteria</taxon>
        <taxon>Hyphomicrobiales</taxon>
        <taxon>Rhizobiaceae</taxon>
        <taxon>Rhizobium/Agrobacterium group</taxon>
        <taxon>Agrobacterium</taxon>
    </lineage>
</organism>
<reference evidence="1 2" key="1">
    <citation type="submission" date="2016-01" db="EMBL/GenBank/DDBJ databases">
        <authorList>
            <person name="Oliw E.H."/>
        </authorList>
    </citation>
    <scope>NUCLEOTIDE SEQUENCE [LARGE SCALE GENOMIC DNA]</scope>
    <source>
        <strain evidence="1 2">Zutra 3-1</strain>
    </source>
</reference>
<protein>
    <submittedName>
        <fullName evidence="1">Bacteriophage protein GP46</fullName>
    </submittedName>
</protein>
<gene>
    <name evidence="1" type="ORF">AGR7C_Lc100021</name>
</gene>